<dbReference type="EMBL" id="BPVZ01000068">
    <property type="protein sequence ID" value="GKV25293.1"/>
    <property type="molecule type" value="Genomic_DNA"/>
</dbReference>
<accession>A0AAV5KL00</accession>
<evidence type="ECO:0000313" key="3">
    <source>
        <dbReference type="Proteomes" id="UP001054252"/>
    </source>
</evidence>
<evidence type="ECO:0000256" key="1">
    <source>
        <dbReference type="SAM" id="MobiDB-lite"/>
    </source>
</evidence>
<organism evidence="2 3">
    <name type="scientific">Rubroshorea leprosula</name>
    <dbReference type="NCBI Taxonomy" id="152421"/>
    <lineage>
        <taxon>Eukaryota</taxon>
        <taxon>Viridiplantae</taxon>
        <taxon>Streptophyta</taxon>
        <taxon>Embryophyta</taxon>
        <taxon>Tracheophyta</taxon>
        <taxon>Spermatophyta</taxon>
        <taxon>Magnoliopsida</taxon>
        <taxon>eudicotyledons</taxon>
        <taxon>Gunneridae</taxon>
        <taxon>Pentapetalae</taxon>
        <taxon>rosids</taxon>
        <taxon>malvids</taxon>
        <taxon>Malvales</taxon>
        <taxon>Dipterocarpaceae</taxon>
        <taxon>Rubroshorea</taxon>
    </lineage>
</organism>
<name>A0AAV5KL00_9ROSI</name>
<keyword evidence="3" id="KW-1185">Reference proteome</keyword>
<proteinExistence type="predicted"/>
<feature type="region of interest" description="Disordered" evidence="1">
    <location>
        <begin position="1"/>
        <end position="23"/>
    </location>
</feature>
<dbReference type="AlphaFoldDB" id="A0AAV5KL00"/>
<evidence type="ECO:0000313" key="2">
    <source>
        <dbReference type="EMBL" id="GKV25293.1"/>
    </source>
</evidence>
<protein>
    <submittedName>
        <fullName evidence="2">Uncharacterized protein</fullName>
    </submittedName>
</protein>
<gene>
    <name evidence="2" type="ORF">SLEP1_g34752</name>
</gene>
<feature type="compositionally biased region" description="Basic and acidic residues" evidence="1">
    <location>
        <begin position="8"/>
        <end position="23"/>
    </location>
</feature>
<reference evidence="2 3" key="1">
    <citation type="journal article" date="2021" name="Commun. Biol.">
        <title>The genome of Shorea leprosula (Dipterocarpaceae) highlights the ecological relevance of drought in aseasonal tropical rainforests.</title>
        <authorList>
            <person name="Ng K.K.S."/>
            <person name="Kobayashi M.J."/>
            <person name="Fawcett J.A."/>
            <person name="Hatakeyama M."/>
            <person name="Paape T."/>
            <person name="Ng C.H."/>
            <person name="Ang C.C."/>
            <person name="Tnah L.H."/>
            <person name="Lee C.T."/>
            <person name="Nishiyama T."/>
            <person name="Sese J."/>
            <person name="O'Brien M.J."/>
            <person name="Copetti D."/>
            <person name="Mohd Noor M.I."/>
            <person name="Ong R.C."/>
            <person name="Putra M."/>
            <person name="Sireger I.Z."/>
            <person name="Indrioko S."/>
            <person name="Kosugi Y."/>
            <person name="Izuno A."/>
            <person name="Isagi Y."/>
            <person name="Lee S.L."/>
            <person name="Shimizu K.K."/>
        </authorList>
    </citation>
    <scope>NUCLEOTIDE SEQUENCE [LARGE SCALE GENOMIC DNA]</scope>
    <source>
        <strain evidence="2">214</strain>
    </source>
</reference>
<dbReference type="Proteomes" id="UP001054252">
    <property type="component" value="Unassembled WGS sequence"/>
</dbReference>
<comment type="caution">
    <text evidence="2">The sequence shown here is derived from an EMBL/GenBank/DDBJ whole genome shotgun (WGS) entry which is preliminary data.</text>
</comment>
<sequence length="48" mass="5770">MNKGCSRGTEKQDLKAYSKDRKRTIWPEKQPMDRDDKKQRLWLGFVSL</sequence>